<dbReference type="InterPro" id="IPR016032">
    <property type="entry name" value="Sig_transdc_resp-reg_C-effctor"/>
</dbReference>
<accession>A0A3G6J3H1</accession>
<evidence type="ECO:0000313" key="3">
    <source>
        <dbReference type="Proteomes" id="UP000269019"/>
    </source>
</evidence>
<gene>
    <name evidence="2" type="ORF">CCHOA_00965</name>
</gene>
<dbReference type="Gene3D" id="1.10.10.10">
    <property type="entry name" value="Winged helix-like DNA-binding domain superfamily/Winged helix DNA-binding domain"/>
    <property type="match status" value="1"/>
</dbReference>
<dbReference type="InterPro" id="IPR036388">
    <property type="entry name" value="WH-like_DNA-bd_sf"/>
</dbReference>
<proteinExistence type="predicted"/>
<dbReference type="Proteomes" id="UP000269019">
    <property type="component" value="Chromosome"/>
</dbReference>
<keyword evidence="3" id="KW-1185">Reference proteome</keyword>
<dbReference type="EMBL" id="CP033896">
    <property type="protein sequence ID" value="AZA12621.1"/>
    <property type="molecule type" value="Genomic_DNA"/>
</dbReference>
<dbReference type="KEGG" id="ccho:CCHOA_00965"/>
<dbReference type="GO" id="GO:0006355">
    <property type="term" value="P:regulation of DNA-templated transcription"/>
    <property type="evidence" value="ECO:0007669"/>
    <property type="project" value="InterPro"/>
</dbReference>
<protein>
    <recommendedName>
        <fullName evidence="1">HTH luxR-type domain-containing protein</fullName>
    </recommendedName>
</protein>
<dbReference type="InterPro" id="IPR000792">
    <property type="entry name" value="Tscrpt_reg_LuxR_C"/>
</dbReference>
<evidence type="ECO:0000259" key="1">
    <source>
        <dbReference type="SMART" id="SM00421"/>
    </source>
</evidence>
<reference evidence="2 3" key="1">
    <citation type="submission" date="2018-11" db="EMBL/GenBank/DDBJ databases">
        <authorList>
            <person name="Kleinhagauer T."/>
            <person name="Glaeser S.P."/>
            <person name="Spergser J."/>
            <person name="Ruckert C."/>
            <person name="Kaempfer P."/>
            <person name="Busse H.-J."/>
        </authorList>
    </citation>
    <scope>NUCLEOTIDE SEQUENCE [LARGE SCALE GENOMIC DNA]</scope>
    <source>
        <strain evidence="2 3">200CH</strain>
    </source>
</reference>
<name>A0A3G6J3H1_9CORY</name>
<dbReference type="GO" id="GO:0003677">
    <property type="term" value="F:DNA binding"/>
    <property type="evidence" value="ECO:0007669"/>
    <property type="project" value="InterPro"/>
</dbReference>
<organism evidence="2 3">
    <name type="scientific">Corynebacterium choanae</name>
    <dbReference type="NCBI Taxonomy" id="1862358"/>
    <lineage>
        <taxon>Bacteria</taxon>
        <taxon>Bacillati</taxon>
        <taxon>Actinomycetota</taxon>
        <taxon>Actinomycetes</taxon>
        <taxon>Mycobacteriales</taxon>
        <taxon>Corynebacteriaceae</taxon>
        <taxon>Corynebacterium</taxon>
    </lineage>
</organism>
<feature type="domain" description="HTH luxR-type" evidence="1">
    <location>
        <begin position="222"/>
        <end position="279"/>
    </location>
</feature>
<dbReference type="SMART" id="SM00421">
    <property type="entry name" value="HTH_LUXR"/>
    <property type="match status" value="1"/>
</dbReference>
<dbReference type="SUPFAM" id="SSF46894">
    <property type="entry name" value="C-terminal effector domain of the bipartite response regulators"/>
    <property type="match status" value="1"/>
</dbReference>
<sequence length="283" mass="29600">MVAASSSATSRRLPVMCCGSVVGDLLSSLSPCGLADCRYCAGETANSGVSPVWSPGLLPAMIGQVRPAGVVVDAFVRGHGGVPLWEELASDELGLAVTVVVGIPDGLLSPAALQWVCSPHRMSQPAGARELRQLLATVEVPRMRRLGVEVIVIGVSPESDVAADRSASAAGAVDAPVVWRLPPVVSDHARLVWPPAAMLAASRCAVWSRADRQRGVFPAPVSVMMSGEQELVFRLAAAGLTDRKIARALSCSTREVTAVMAELMARTGSSHRLSLLARTQPVQ</sequence>
<evidence type="ECO:0000313" key="2">
    <source>
        <dbReference type="EMBL" id="AZA12621.1"/>
    </source>
</evidence>
<dbReference type="AlphaFoldDB" id="A0A3G6J3H1"/>